<evidence type="ECO:0000259" key="2">
    <source>
        <dbReference type="Pfam" id="PF13609"/>
    </source>
</evidence>
<sequence>MKKILVASTALVAAGMITAGSAAASEKIKLNLGGYSKWWVVGAWQDDSFTDGINNTTAGQGDANSVDVKGENEVWFGGSTTLDNGLQVGIDMQLRAGGTTDTTNTTGDTIDESYVWISGGFGKVIVGTENNGTYLLHVTAPDAAGNWNEGGVMMGNLAVARPSAVSTLPGGNTTAILTDGDAEKITYVAPAFYGLTLGATYVPNATEDNQNVWGTGTPGTDNQAAEIYGVGALYANTFGGVGVKVSAGWVTYDIAQATARSQEVAFGTQLSYAGFTLGGSYRDVSQNANGGVNSVANANTASGYGWDVGLQYATGPYAVSLAYFNSKVNGLTTTVDDDEITAYQLSGKYNMGAGVDVLASIGHIEYDDESAKTTAADANHNEGWTVMTGLSLQF</sequence>
<dbReference type="KEGG" id="mgy:MGMSRv2__3479"/>
<dbReference type="EMBL" id="HG794546">
    <property type="protein sequence ID" value="CDL00694.1"/>
    <property type="molecule type" value="Genomic_DNA"/>
</dbReference>
<protein>
    <recommendedName>
        <fullName evidence="2">Porin domain-containing protein</fullName>
    </recommendedName>
</protein>
<dbReference type="SUPFAM" id="SSF56935">
    <property type="entry name" value="Porins"/>
    <property type="match status" value="1"/>
</dbReference>
<name>V6F5H3_MAGGM</name>
<keyword evidence="4" id="KW-1185">Reference proteome</keyword>
<gene>
    <name evidence="3" type="ordered locus">MGMSRv2__3479</name>
</gene>
<organism evidence="3 4">
    <name type="scientific">Magnetospirillum gryphiswaldense (strain DSM 6361 / JCM 21280 / NBRC 15271 / MSR-1)</name>
    <dbReference type="NCBI Taxonomy" id="431944"/>
    <lineage>
        <taxon>Bacteria</taxon>
        <taxon>Pseudomonadati</taxon>
        <taxon>Pseudomonadota</taxon>
        <taxon>Alphaproteobacteria</taxon>
        <taxon>Rhodospirillales</taxon>
        <taxon>Rhodospirillaceae</taxon>
        <taxon>Magnetospirillum</taxon>
    </lineage>
</organism>
<evidence type="ECO:0000313" key="3">
    <source>
        <dbReference type="EMBL" id="CDL00694.1"/>
    </source>
</evidence>
<proteinExistence type="predicted"/>
<dbReference type="InterPro" id="IPR033900">
    <property type="entry name" value="Gram_neg_porin_domain"/>
</dbReference>
<feature type="domain" description="Porin" evidence="2">
    <location>
        <begin position="7"/>
        <end position="368"/>
    </location>
</feature>
<dbReference type="Proteomes" id="UP000018922">
    <property type="component" value="Chromosome I"/>
</dbReference>
<dbReference type="GO" id="GO:0016020">
    <property type="term" value="C:membrane"/>
    <property type="evidence" value="ECO:0007669"/>
    <property type="project" value="InterPro"/>
</dbReference>
<dbReference type="InterPro" id="IPR023614">
    <property type="entry name" value="Porin_dom_sf"/>
</dbReference>
<dbReference type="AlphaFoldDB" id="V6F5H3"/>
<dbReference type="Gene3D" id="2.40.160.10">
    <property type="entry name" value="Porin"/>
    <property type="match status" value="1"/>
</dbReference>
<feature type="chain" id="PRO_5004745461" description="Porin domain-containing protein" evidence="1">
    <location>
        <begin position="25"/>
        <end position="394"/>
    </location>
</feature>
<dbReference type="Pfam" id="PF13609">
    <property type="entry name" value="Porin_4"/>
    <property type="match status" value="1"/>
</dbReference>
<evidence type="ECO:0000313" key="4">
    <source>
        <dbReference type="Proteomes" id="UP000018922"/>
    </source>
</evidence>
<keyword evidence="1" id="KW-0732">Signal</keyword>
<reference evidence="3 4" key="1">
    <citation type="journal article" date="2014" name="Genome Announc.">
        <title>Complete genome sequence of Magnetospirillum gryphiswaldense MSR-1.</title>
        <authorList>
            <person name="Wang X."/>
            <person name="Wang Q."/>
            <person name="Zhang W."/>
            <person name="Wang Y."/>
            <person name="Li L."/>
            <person name="Wen T."/>
            <person name="Zhang T."/>
            <person name="Zhang Y."/>
            <person name="Xu J."/>
            <person name="Hu J."/>
            <person name="Li S."/>
            <person name="Liu L."/>
            <person name="Liu J."/>
            <person name="Jiang W."/>
            <person name="Tian J."/>
            <person name="Li Y."/>
            <person name="Schuler D."/>
            <person name="Wang L."/>
            <person name="Li J."/>
        </authorList>
    </citation>
    <scope>NUCLEOTIDE SEQUENCE [LARGE SCALE GENOMIC DNA]</scope>
    <source>
        <strain evidence="4">DSM 6361 / JCM 21280 / NBRC 15271 / MSR-1</strain>
    </source>
</reference>
<dbReference type="GO" id="GO:0015288">
    <property type="term" value="F:porin activity"/>
    <property type="evidence" value="ECO:0007669"/>
    <property type="project" value="InterPro"/>
</dbReference>
<evidence type="ECO:0000256" key="1">
    <source>
        <dbReference type="SAM" id="SignalP"/>
    </source>
</evidence>
<accession>V6F5H3</accession>
<dbReference type="HOGENOM" id="CLU_062803_0_0_5"/>
<dbReference type="eggNOG" id="COG3203">
    <property type="taxonomic scope" value="Bacteria"/>
</dbReference>
<dbReference type="STRING" id="1430440.MGMSRv2__3479"/>
<feature type="signal peptide" evidence="1">
    <location>
        <begin position="1"/>
        <end position="24"/>
    </location>
</feature>